<keyword evidence="2" id="KW-0560">Oxidoreductase</keyword>
<dbReference type="PRINTS" id="PR00081">
    <property type="entry name" value="GDHRDH"/>
</dbReference>
<reference evidence="3 4" key="1">
    <citation type="submission" date="2019-12" db="EMBL/GenBank/DDBJ databases">
        <title>Draft genome sequence of the ascomycete Xylaria multiplex DSM 110363.</title>
        <authorList>
            <person name="Buettner E."/>
            <person name="Kellner H."/>
        </authorList>
    </citation>
    <scope>NUCLEOTIDE SEQUENCE [LARGE SCALE GENOMIC DNA]</scope>
    <source>
        <strain evidence="3 4">DSM 110363</strain>
    </source>
</reference>
<sequence length="304" mass="32805">MDFSQLPKNFFLTLFQYTKNVHSDQYPAVDPTREDMNLTGKVVIITGASRGLGATAFAPAFAKAGVRGLVLIATNSKALKKVEQDINKINSEIKTLIIPTDISDGQAVASAFDKVQATFGYADILINNAGINSDGEGVLISQADEETWWRQFEVNGKGTFLVTRSFINQLPTRDAPATIINLTTGAAWKGNPMAPGYSISKLVAQQLIPAVAAVHPNITAVALHPGLLDTDMLPQSMRHFDRETPELVGGLAVWLSHPHAHFLSGKVIASQWDVDDLLARKLEIQGGNDLTVDLVGKFGPGQFS</sequence>
<dbReference type="InterPro" id="IPR036291">
    <property type="entry name" value="NAD(P)-bd_dom_sf"/>
</dbReference>
<organism evidence="3 4">
    <name type="scientific">Xylaria multiplex</name>
    <dbReference type="NCBI Taxonomy" id="323545"/>
    <lineage>
        <taxon>Eukaryota</taxon>
        <taxon>Fungi</taxon>
        <taxon>Dikarya</taxon>
        <taxon>Ascomycota</taxon>
        <taxon>Pezizomycotina</taxon>
        <taxon>Sordariomycetes</taxon>
        <taxon>Xylariomycetidae</taxon>
        <taxon>Xylariales</taxon>
        <taxon>Xylariaceae</taxon>
        <taxon>Xylaria</taxon>
    </lineage>
</organism>
<dbReference type="SUPFAM" id="SSF51735">
    <property type="entry name" value="NAD(P)-binding Rossmann-fold domains"/>
    <property type="match status" value="1"/>
</dbReference>
<dbReference type="PANTHER" id="PTHR42760">
    <property type="entry name" value="SHORT-CHAIN DEHYDROGENASES/REDUCTASES FAMILY MEMBER"/>
    <property type="match status" value="1"/>
</dbReference>
<dbReference type="InParanoid" id="A0A7C8NEB1"/>
<evidence type="ECO:0000313" key="3">
    <source>
        <dbReference type="EMBL" id="KAF2973417.1"/>
    </source>
</evidence>
<keyword evidence="4" id="KW-1185">Reference proteome</keyword>
<dbReference type="GO" id="GO:0016616">
    <property type="term" value="F:oxidoreductase activity, acting on the CH-OH group of donors, NAD or NADP as acceptor"/>
    <property type="evidence" value="ECO:0007669"/>
    <property type="project" value="TreeGrafter"/>
</dbReference>
<accession>A0A7C8NEB1</accession>
<evidence type="ECO:0000313" key="4">
    <source>
        <dbReference type="Proteomes" id="UP000481858"/>
    </source>
</evidence>
<dbReference type="EMBL" id="WUBL01000001">
    <property type="protein sequence ID" value="KAF2973417.1"/>
    <property type="molecule type" value="Genomic_DNA"/>
</dbReference>
<protein>
    <submittedName>
        <fullName evidence="3">Uncharacterized protein</fullName>
    </submittedName>
</protein>
<dbReference type="InterPro" id="IPR002347">
    <property type="entry name" value="SDR_fam"/>
</dbReference>
<dbReference type="CDD" id="cd05233">
    <property type="entry name" value="SDR_c"/>
    <property type="match status" value="1"/>
</dbReference>
<name>A0A7C8NEB1_9PEZI</name>
<comment type="similarity">
    <text evidence="1">Belongs to the short-chain dehydrogenases/reductases (SDR) family.</text>
</comment>
<dbReference type="Gene3D" id="3.40.50.720">
    <property type="entry name" value="NAD(P)-binding Rossmann-like Domain"/>
    <property type="match status" value="1"/>
</dbReference>
<comment type="caution">
    <text evidence="3">The sequence shown here is derived from an EMBL/GenBank/DDBJ whole genome shotgun (WGS) entry which is preliminary data.</text>
</comment>
<dbReference type="AlphaFoldDB" id="A0A7C8NEB1"/>
<dbReference type="PANTHER" id="PTHR42760:SF37">
    <property type="entry name" value="CLAVALDEHYDE DEHYDROGENASE"/>
    <property type="match status" value="1"/>
</dbReference>
<gene>
    <name evidence="3" type="ORF">GQX73_g160</name>
</gene>
<evidence type="ECO:0000256" key="1">
    <source>
        <dbReference type="ARBA" id="ARBA00006484"/>
    </source>
</evidence>
<evidence type="ECO:0000256" key="2">
    <source>
        <dbReference type="ARBA" id="ARBA00023002"/>
    </source>
</evidence>
<dbReference type="OrthoDB" id="1933717at2759"/>
<dbReference type="Pfam" id="PF00106">
    <property type="entry name" value="adh_short"/>
    <property type="match status" value="1"/>
</dbReference>
<dbReference type="Proteomes" id="UP000481858">
    <property type="component" value="Unassembled WGS sequence"/>
</dbReference>
<proteinExistence type="inferred from homology"/>